<keyword evidence="8" id="KW-0289">Folate biosynthesis</keyword>
<proteinExistence type="predicted"/>
<evidence type="ECO:0000256" key="6">
    <source>
        <dbReference type="ARBA" id="ARBA00022723"/>
    </source>
</evidence>
<dbReference type="PANTHER" id="PTHR20941">
    <property type="entry name" value="FOLATE SYNTHESIS PROTEINS"/>
    <property type="match status" value="1"/>
</dbReference>
<dbReference type="GO" id="GO:0046654">
    <property type="term" value="P:tetrahydrofolate biosynthetic process"/>
    <property type="evidence" value="ECO:0007669"/>
    <property type="project" value="TreeGrafter"/>
</dbReference>
<keyword evidence="6" id="KW-0479">Metal-binding</keyword>
<name>A0A0F8YD63_9ZZZZ</name>
<comment type="catalytic activity">
    <reaction evidence="1">
        <text>(7,8-dihydropterin-6-yl)methyl diphosphate + 4-aminobenzoate = 7,8-dihydropteroate + diphosphate</text>
        <dbReference type="Rhea" id="RHEA:19949"/>
        <dbReference type="ChEBI" id="CHEBI:17836"/>
        <dbReference type="ChEBI" id="CHEBI:17839"/>
        <dbReference type="ChEBI" id="CHEBI:33019"/>
        <dbReference type="ChEBI" id="CHEBI:72950"/>
        <dbReference type="EC" id="2.5.1.15"/>
    </reaction>
</comment>
<organism evidence="10">
    <name type="scientific">marine sediment metagenome</name>
    <dbReference type="NCBI Taxonomy" id="412755"/>
    <lineage>
        <taxon>unclassified sequences</taxon>
        <taxon>metagenomes</taxon>
        <taxon>ecological metagenomes</taxon>
    </lineage>
</organism>
<dbReference type="EMBL" id="LAZR01057635">
    <property type="protein sequence ID" value="KKK71650.1"/>
    <property type="molecule type" value="Genomic_DNA"/>
</dbReference>
<dbReference type="InterPro" id="IPR011005">
    <property type="entry name" value="Dihydropteroate_synth-like_sf"/>
</dbReference>
<accession>A0A0F8YD63</accession>
<comment type="pathway">
    <text evidence="3">Cofactor biosynthesis; tetrahydrofolate biosynthesis; 7,8-dihydrofolate from 2-amino-4-hydroxy-6-hydroxymethyl-7,8-dihydropteridine diphosphate and 4-aminobenzoate: step 1/2.</text>
</comment>
<dbReference type="Pfam" id="PF00809">
    <property type="entry name" value="Pterin_bind"/>
    <property type="match status" value="1"/>
</dbReference>
<dbReference type="GO" id="GO:0005829">
    <property type="term" value="C:cytosol"/>
    <property type="evidence" value="ECO:0007669"/>
    <property type="project" value="TreeGrafter"/>
</dbReference>
<sequence>MDSIGEVVKVINQEIGISVPISIDTSKARVARAALEAGAVIVNDITALTGDADMPAVCASADVGVILMHMRGQPRTMQENPEYQDLIAQIVGYLSERVEAAGQAGIDRDKLLIDPGIGFGKTVGHNLEIIKRLREFKSLGLPLVLGTSRKSTIGEVLG</sequence>
<evidence type="ECO:0000256" key="1">
    <source>
        <dbReference type="ARBA" id="ARBA00000012"/>
    </source>
</evidence>
<dbReference type="GO" id="GO:0004156">
    <property type="term" value="F:dihydropteroate synthase activity"/>
    <property type="evidence" value="ECO:0007669"/>
    <property type="project" value="UniProtKB-EC"/>
</dbReference>
<keyword evidence="5" id="KW-0808">Transferase</keyword>
<dbReference type="InterPro" id="IPR045031">
    <property type="entry name" value="DHP_synth-like"/>
</dbReference>
<evidence type="ECO:0000256" key="3">
    <source>
        <dbReference type="ARBA" id="ARBA00004763"/>
    </source>
</evidence>
<evidence type="ECO:0000256" key="8">
    <source>
        <dbReference type="ARBA" id="ARBA00022909"/>
    </source>
</evidence>
<feature type="non-terminal residue" evidence="10">
    <location>
        <position position="158"/>
    </location>
</feature>
<dbReference type="SUPFAM" id="SSF51717">
    <property type="entry name" value="Dihydropteroate synthetase-like"/>
    <property type="match status" value="1"/>
</dbReference>
<dbReference type="PROSITE" id="PS50972">
    <property type="entry name" value="PTERIN_BINDING"/>
    <property type="match status" value="1"/>
</dbReference>
<comment type="caution">
    <text evidence="10">The sequence shown here is derived from an EMBL/GenBank/DDBJ whole genome shotgun (WGS) entry which is preliminary data.</text>
</comment>
<keyword evidence="7" id="KW-0460">Magnesium</keyword>
<dbReference type="Gene3D" id="3.20.20.20">
    <property type="entry name" value="Dihydropteroate synthase-like"/>
    <property type="match status" value="1"/>
</dbReference>
<dbReference type="EC" id="2.5.1.15" evidence="4"/>
<dbReference type="PANTHER" id="PTHR20941:SF1">
    <property type="entry name" value="FOLIC ACID SYNTHESIS PROTEIN FOL1"/>
    <property type="match status" value="1"/>
</dbReference>
<dbReference type="NCBIfam" id="TIGR01496">
    <property type="entry name" value="DHPS"/>
    <property type="match status" value="1"/>
</dbReference>
<dbReference type="GO" id="GO:0046872">
    <property type="term" value="F:metal ion binding"/>
    <property type="evidence" value="ECO:0007669"/>
    <property type="project" value="UniProtKB-KW"/>
</dbReference>
<protein>
    <recommendedName>
        <fullName evidence="4">dihydropteroate synthase</fullName>
        <ecNumber evidence="4">2.5.1.15</ecNumber>
    </recommendedName>
</protein>
<evidence type="ECO:0000256" key="5">
    <source>
        <dbReference type="ARBA" id="ARBA00022679"/>
    </source>
</evidence>
<evidence type="ECO:0000313" key="10">
    <source>
        <dbReference type="EMBL" id="KKK71650.1"/>
    </source>
</evidence>
<dbReference type="InterPro" id="IPR000489">
    <property type="entry name" value="Pterin-binding_dom"/>
</dbReference>
<dbReference type="AlphaFoldDB" id="A0A0F8YD63"/>
<evidence type="ECO:0000256" key="2">
    <source>
        <dbReference type="ARBA" id="ARBA00001946"/>
    </source>
</evidence>
<evidence type="ECO:0000259" key="9">
    <source>
        <dbReference type="PROSITE" id="PS50972"/>
    </source>
</evidence>
<reference evidence="10" key="1">
    <citation type="journal article" date="2015" name="Nature">
        <title>Complex archaea that bridge the gap between prokaryotes and eukaryotes.</title>
        <authorList>
            <person name="Spang A."/>
            <person name="Saw J.H."/>
            <person name="Jorgensen S.L."/>
            <person name="Zaremba-Niedzwiedzka K."/>
            <person name="Martijn J."/>
            <person name="Lind A.E."/>
            <person name="van Eijk R."/>
            <person name="Schleper C."/>
            <person name="Guy L."/>
            <person name="Ettema T.J."/>
        </authorList>
    </citation>
    <scope>NUCLEOTIDE SEQUENCE</scope>
</reference>
<evidence type="ECO:0000256" key="7">
    <source>
        <dbReference type="ARBA" id="ARBA00022842"/>
    </source>
</evidence>
<dbReference type="GO" id="GO:0046656">
    <property type="term" value="P:folic acid biosynthetic process"/>
    <property type="evidence" value="ECO:0007669"/>
    <property type="project" value="UniProtKB-KW"/>
</dbReference>
<gene>
    <name evidence="10" type="ORF">LCGC14_2911800</name>
</gene>
<feature type="domain" description="Pterin-binding" evidence="9">
    <location>
        <begin position="1"/>
        <end position="158"/>
    </location>
</feature>
<comment type="cofactor">
    <cofactor evidence="2">
        <name>Mg(2+)</name>
        <dbReference type="ChEBI" id="CHEBI:18420"/>
    </cofactor>
</comment>
<dbReference type="InterPro" id="IPR006390">
    <property type="entry name" value="DHP_synth_dom"/>
</dbReference>
<evidence type="ECO:0000256" key="4">
    <source>
        <dbReference type="ARBA" id="ARBA00012458"/>
    </source>
</evidence>